<dbReference type="PROSITE" id="PS50075">
    <property type="entry name" value="CARRIER"/>
    <property type="match status" value="1"/>
</dbReference>
<dbReference type="PROSITE" id="PS00012">
    <property type="entry name" value="PHOSPHOPANTETHEINE"/>
    <property type="match status" value="1"/>
</dbReference>
<dbReference type="EMBL" id="FZMO01000048">
    <property type="protein sequence ID" value="SNQ46492.1"/>
    <property type="molecule type" value="Genomic_DNA"/>
</dbReference>
<dbReference type="RefSeq" id="WP_243407236.1">
    <property type="nucleotide sequence ID" value="NZ_FZMO01000048.1"/>
</dbReference>
<dbReference type="SUPFAM" id="SSF47336">
    <property type="entry name" value="ACP-like"/>
    <property type="match status" value="1"/>
</dbReference>
<sequence>MRLTLDDLKRVLIEGSGAGEGVDLDGDILDVTFEQLGYDSLALLETASRLAREYRIDLDDDAAVAASTPRDLLDLANATEGEPA</sequence>
<evidence type="ECO:0000256" key="1">
    <source>
        <dbReference type="ARBA" id="ARBA00022450"/>
    </source>
</evidence>
<keyword evidence="2" id="KW-0597">Phosphoprotein</keyword>
<accession>A0A2I2KLE5</accession>
<keyword evidence="1" id="KW-0596">Phosphopantetheine</keyword>
<name>A0A2I2KLE5_9ACTN</name>
<dbReference type="InterPro" id="IPR006162">
    <property type="entry name" value="Ppantetheine_attach_site"/>
</dbReference>
<proteinExistence type="predicted"/>
<reference evidence="4 5" key="1">
    <citation type="submission" date="2017-06" db="EMBL/GenBank/DDBJ databases">
        <authorList>
            <person name="Kim H.J."/>
            <person name="Triplett B.A."/>
        </authorList>
    </citation>
    <scope>NUCLEOTIDE SEQUENCE [LARGE SCALE GENOMIC DNA]</scope>
    <source>
        <strain evidence="4">FRACA_ARgP5</strain>
    </source>
</reference>
<evidence type="ECO:0000313" key="4">
    <source>
        <dbReference type="EMBL" id="SNQ46492.1"/>
    </source>
</evidence>
<organism evidence="4 5">
    <name type="scientific">Frankia canadensis</name>
    <dbReference type="NCBI Taxonomy" id="1836972"/>
    <lineage>
        <taxon>Bacteria</taxon>
        <taxon>Bacillati</taxon>
        <taxon>Actinomycetota</taxon>
        <taxon>Actinomycetes</taxon>
        <taxon>Frankiales</taxon>
        <taxon>Frankiaceae</taxon>
        <taxon>Frankia</taxon>
    </lineage>
</organism>
<dbReference type="AlphaFoldDB" id="A0A2I2KLE5"/>
<keyword evidence="5" id="KW-1185">Reference proteome</keyword>
<protein>
    <submittedName>
        <fullName evidence="4">Actinorhodin polyketide synthase acyl carrier protein</fullName>
    </submittedName>
</protein>
<evidence type="ECO:0000259" key="3">
    <source>
        <dbReference type="PROSITE" id="PS50075"/>
    </source>
</evidence>
<feature type="domain" description="Carrier" evidence="3">
    <location>
        <begin position="2"/>
        <end position="80"/>
    </location>
</feature>
<dbReference type="InterPro" id="IPR009081">
    <property type="entry name" value="PP-bd_ACP"/>
</dbReference>
<evidence type="ECO:0000313" key="5">
    <source>
        <dbReference type="Proteomes" id="UP000234331"/>
    </source>
</evidence>
<dbReference type="InterPro" id="IPR036736">
    <property type="entry name" value="ACP-like_sf"/>
</dbReference>
<evidence type="ECO:0000256" key="2">
    <source>
        <dbReference type="ARBA" id="ARBA00022553"/>
    </source>
</evidence>
<gene>
    <name evidence="4" type="ORF">FRACA_1410011</name>
</gene>
<dbReference type="Pfam" id="PF00550">
    <property type="entry name" value="PP-binding"/>
    <property type="match status" value="1"/>
</dbReference>
<dbReference type="Proteomes" id="UP000234331">
    <property type="component" value="Unassembled WGS sequence"/>
</dbReference>
<dbReference type="Gene3D" id="1.10.1200.10">
    <property type="entry name" value="ACP-like"/>
    <property type="match status" value="1"/>
</dbReference>